<protein>
    <recommendedName>
        <fullName evidence="5">U3 small nucleolar RNA-associated protein 22</fullName>
    </recommendedName>
</protein>
<evidence type="ECO:0000259" key="9">
    <source>
        <dbReference type="Pfam" id="PF17404"/>
    </source>
</evidence>
<accession>W2RNA7</accession>
<dbReference type="PANTHER" id="PTHR17972:SF0">
    <property type="entry name" value="NUCLEOLAR PROTEIN 6"/>
    <property type="match status" value="1"/>
</dbReference>
<dbReference type="InterPro" id="IPR035370">
    <property type="entry name" value="Nrap_D5"/>
</dbReference>
<sequence length="1137" mass="125064">MSRKSHTSSAPKRRKLSHSSDDEIKHDRFAVLNGNTSSSEHSGGDESGDEVPETSAPSKLQQHTRRRTQRPSAALPAGGAAAGSLLTAQISELLAENTPNYDLRHPKITKVTEVVVRAIKALPQQGPFNLVEAEKYALEHGKVAIPFPSPRPSKDSNVKYEYAVPAAITTRSRTVKRMSIKGSEEVVIGVQMPASLLQEKDYLNLRAFHKRAFYLARIAGGLSEALRSDFTLQYECLDGLDLVPAVILTQNVKATKSRTTRYFISVEFPQDAFQAVKTLPNKNCVRSTQQPASGDALPTPFYNSCLQRQASQNYYDDLVAAATSRCPAVPDASKLGQLWLAQRGFGTNLAQGGFGWWEWSIMCALLLQTGGPRGQPLFSERYSSLQLFKAMVQVLATRELTEPWLLRSDTLDIAQSEVPMLYDGKTGVNVLFKMTGASYQHLRHCAQLSLTTVNSKQEDSFDSTFIRRYADPCLQFDEIHTMDIGSHSNAPTQNDAVNKLFRVLKRGLGDRVTLLDIQRPFPVTWKISTPSPKARATSFQVRLLVNPDTVSRLVDHGPSAEDQAAATEFQQFWGSKSELRRFKDGSITESLVWDSSEPVTLQIIRHLLQRHFSADPKLVATGSSRLDENVLPVTAVSAKDAFTLINQKFQALTSTLHSLSDLPLPIRSVSAASSALRSTTLAPPLSPSTATPISILIQFDSSGRWPDSLPAIQHTKIAFLLKLGDALSTADTTLTTRVGLEHTSTATTGHFNTAYLDLIYPSPAPTLAPLIFRLRIHHDRELHLLQTALSDDSLHGAIRDSLTSALAAHKRDFLASPRHTTAFRTLLTRFPALSPTIRLLKKWTSSHLLSRHVPEEILELIAAHIFVHPAPWATPASPTTAFLRCLWFLSTWDWAVSPLIVDLSVGQEMGAEQTAELRARFAAWRKLDPQMNQVSWFVGSNVDETGVAWTAGGRVEKVVAARVAALAGACLEVVGGQTAAGLSLEVGKTLFVSPFEEYDFLVMLDKEAVKGAAVVRRKGKEKYRNLEVAAETDVDVVGFDPVEDFLADLEAAFGNTALFFYGASGDGGKILAGVWRPGVQGRREWRVRLGWSSVPISDKVAEDDDDGKEMCEFNKMGILKEMEIIGEGLVKEIKVQT</sequence>
<dbReference type="Pfam" id="PF17405">
    <property type="entry name" value="Nrap_D4"/>
    <property type="match status" value="1"/>
</dbReference>
<dbReference type="InterPro" id="IPR035369">
    <property type="entry name" value="Nrap_D4"/>
</dbReference>
<keyword evidence="5" id="KW-0687">Ribonucleoprotein</keyword>
<evidence type="ECO:0000313" key="13">
    <source>
        <dbReference type="EMBL" id="ETN37932.1"/>
    </source>
</evidence>
<name>W2RNA7_CYPE1</name>
<dbReference type="Pfam" id="PF17407">
    <property type="entry name" value="Nrap_D6"/>
    <property type="match status" value="1"/>
</dbReference>
<feature type="compositionally biased region" description="Basic and acidic residues" evidence="6">
    <location>
        <begin position="18"/>
        <end position="29"/>
    </location>
</feature>
<dbReference type="InterPro" id="IPR035367">
    <property type="entry name" value="Nrap_D2"/>
</dbReference>
<feature type="domain" description="Nrap protein" evidence="11">
    <location>
        <begin position="830"/>
        <end position="986"/>
    </location>
</feature>
<feature type="region of interest" description="Disordered" evidence="6">
    <location>
        <begin position="1"/>
        <end position="79"/>
    </location>
</feature>
<dbReference type="GO" id="GO:0006409">
    <property type="term" value="P:tRNA export from nucleus"/>
    <property type="evidence" value="ECO:0007669"/>
    <property type="project" value="TreeGrafter"/>
</dbReference>
<keyword evidence="3 5" id="KW-0694">RNA-binding</keyword>
<feature type="compositionally biased region" description="Basic residues" evidence="6">
    <location>
        <begin position="1"/>
        <end position="17"/>
    </location>
</feature>
<keyword evidence="5" id="KW-0690">Ribosome biogenesis</keyword>
<dbReference type="InterPro" id="IPR035368">
    <property type="entry name" value="Nrap_D3"/>
</dbReference>
<feature type="domain" description="Nrap protein" evidence="9">
    <location>
        <begin position="491"/>
        <end position="613"/>
    </location>
</feature>
<dbReference type="VEuPathDB" id="FungiDB:HMPREF1541_07555"/>
<dbReference type="GO" id="GO:0006364">
    <property type="term" value="P:rRNA processing"/>
    <property type="evidence" value="ECO:0007669"/>
    <property type="project" value="UniProtKB-KW"/>
</dbReference>
<keyword evidence="14" id="KW-1185">Reference proteome</keyword>
<dbReference type="Pfam" id="PF17404">
    <property type="entry name" value="Nrap_D3"/>
    <property type="match status" value="1"/>
</dbReference>
<dbReference type="Gene3D" id="3.30.70.3030">
    <property type="match status" value="1"/>
</dbReference>
<dbReference type="InParanoid" id="W2RNA7"/>
<evidence type="ECO:0000256" key="5">
    <source>
        <dbReference type="RuleBase" id="RU364032"/>
    </source>
</evidence>
<feature type="domain" description="Nrap protein" evidence="8">
    <location>
        <begin position="329"/>
        <end position="467"/>
    </location>
</feature>
<dbReference type="Pfam" id="PF17403">
    <property type="entry name" value="Nrap_D2"/>
    <property type="match status" value="1"/>
</dbReference>
<dbReference type="STRING" id="1220924.W2RNA7"/>
<dbReference type="FunCoup" id="W2RNA7">
    <property type="interactions" value="956"/>
</dbReference>
<dbReference type="eggNOG" id="KOG2054">
    <property type="taxonomic scope" value="Eukaryota"/>
</dbReference>
<dbReference type="Pfam" id="PF17406">
    <property type="entry name" value="Nrap_D5"/>
    <property type="match status" value="1"/>
</dbReference>
<evidence type="ECO:0000256" key="2">
    <source>
        <dbReference type="ARBA" id="ARBA00006674"/>
    </source>
</evidence>
<comment type="subcellular location">
    <subcellularLocation>
        <location evidence="1 5">Nucleus</location>
        <location evidence="1 5">Nucleolus</location>
    </subcellularLocation>
</comment>
<evidence type="ECO:0000259" key="11">
    <source>
        <dbReference type="Pfam" id="PF17406"/>
    </source>
</evidence>
<organism evidence="13 14">
    <name type="scientific">Cyphellophora europaea (strain CBS 101466)</name>
    <name type="common">Phialophora europaea</name>
    <dbReference type="NCBI Taxonomy" id="1220924"/>
    <lineage>
        <taxon>Eukaryota</taxon>
        <taxon>Fungi</taxon>
        <taxon>Dikarya</taxon>
        <taxon>Ascomycota</taxon>
        <taxon>Pezizomycotina</taxon>
        <taxon>Eurotiomycetes</taxon>
        <taxon>Chaetothyriomycetidae</taxon>
        <taxon>Chaetothyriales</taxon>
        <taxon>Cyphellophoraceae</taxon>
        <taxon>Cyphellophora</taxon>
    </lineage>
</organism>
<evidence type="ECO:0000259" key="10">
    <source>
        <dbReference type="Pfam" id="PF17405"/>
    </source>
</evidence>
<dbReference type="GO" id="GO:0003723">
    <property type="term" value="F:RNA binding"/>
    <property type="evidence" value="ECO:0007669"/>
    <property type="project" value="UniProtKB-KW"/>
</dbReference>
<evidence type="ECO:0000313" key="14">
    <source>
        <dbReference type="Proteomes" id="UP000030752"/>
    </source>
</evidence>
<comment type="similarity">
    <text evidence="2 5">Belongs to the NRAP family.</text>
</comment>
<dbReference type="HOGENOM" id="CLU_003502_1_0_1"/>
<gene>
    <name evidence="13" type="ORF">HMPREF1541_07555</name>
</gene>
<dbReference type="Proteomes" id="UP000030752">
    <property type="component" value="Unassembled WGS sequence"/>
</dbReference>
<dbReference type="InterPro" id="IPR005554">
    <property type="entry name" value="NOL6/Upt22"/>
</dbReference>
<feature type="domain" description="Nrap protein" evidence="7">
    <location>
        <begin position="189"/>
        <end position="322"/>
    </location>
</feature>
<dbReference type="PANTHER" id="PTHR17972">
    <property type="entry name" value="NUCLEOLAR RNA-ASSOCIATED PROTEIN"/>
    <property type="match status" value="1"/>
</dbReference>
<reference evidence="13 14" key="1">
    <citation type="submission" date="2013-03" db="EMBL/GenBank/DDBJ databases">
        <title>The Genome Sequence of Phialophora europaea CBS 101466.</title>
        <authorList>
            <consortium name="The Broad Institute Genomics Platform"/>
            <person name="Cuomo C."/>
            <person name="de Hoog S."/>
            <person name="Gorbushina A."/>
            <person name="Walker B."/>
            <person name="Young S.K."/>
            <person name="Zeng Q."/>
            <person name="Gargeya S."/>
            <person name="Fitzgerald M."/>
            <person name="Haas B."/>
            <person name="Abouelleil A."/>
            <person name="Allen A.W."/>
            <person name="Alvarado L."/>
            <person name="Arachchi H.M."/>
            <person name="Berlin A.M."/>
            <person name="Chapman S.B."/>
            <person name="Gainer-Dewar J."/>
            <person name="Goldberg J."/>
            <person name="Griggs A."/>
            <person name="Gujja S."/>
            <person name="Hansen M."/>
            <person name="Howarth C."/>
            <person name="Imamovic A."/>
            <person name="Ireland A."/>
            <person name="Larimer J."/>
            <person name="McCowan C."/>
            <person name="Murphy C."/>
            <person name="Pearson M."/>
            <person name="Poon T.W."/>
            <person name="Priest M."/>
            <person name="Roberts A."/>
            <person name="Saif S."/>
            <person name="Shea T."/>
            <person name="Sisk P."/>
            <person name="Sykes S."/>
            <person name="Wortman J."/>
            <person name="Nusbaum C."/>
            <person name="Birren B."/>
        </authorList>
    </citation>
    <scope>NUCLEOTIDE SEQUENCE [LARGE SCALE GENOMIC DNA]</scope>
    <source>
        <strain evidence="13 14">CBS 101466</strain>
    </source>
</reference>
<evidence type="ECO:0000256" key="3">
    <source>
        <dbReference type="ARBA" id="ARBA00022884"/>
    </source>
</evidence>
<dbReference type="AlphaFoldDB" id="W2RNA7"/>
<proteinExistence type="inferred from homology"/>
<dbReference type="GO" id="GO:0032545">
    <property type="term" value="C:CURI complex"/>
    <property type="evidence" value="ECO:0007669"/>
    <property type="project" value="TreeGrafter"/>
</dbReference>
<feature type="domain" description="Nrap protein" evidence="10">
    <location>
        <begin position="635"/>
        <end position="826"/>
    </location>
</feature>
<dbReference type="GO" id="GO:0032040">
    <property type="term" value="C:small-subunit processome"/>
    <property type="evidence" value="ECO:0007669"/>
    <property type="project" value="TreeGrafter"/>
</dbReference>
<dbReference type="Pfam" id="PF03813">
    <property type="entry name" value="Nrap"/>
    <property type="match status" value="1"/>
</dbReference>
<dbReference type="RefSeq" id="XP_008720101.1">
    <property type="nucleotide sequence ID" value="XM_008721879.1"/>
</dbReference>
<evidence type="ECO:0000259" key="12">
    <source>
        <dbReference type="Pfam" id="PF17407"/>
    </source>
</evidence>
<evidence type="ECO:0000256" key="6">
    <source>
        <dbReference type="SAM" id="MobiDB-lite"/>
    </source>
</evidence>
<evidence type="ECO:0000259" key="7">
    <source>
        <dbReference type="Pfam" id="PF03813"/>
    </source>
</evidence>
<keyword evidence="5" id="KW-0698">rRNA processing</keyword>
<keyword evidence="4 5" id="KW-0539">Nucleus</keyword>
<dbReference type="InterPro" id="IPR035082">
    <property type="entry name" value="Nrap_D1"/>
</dbReference>
<dbReference type="Gene3D" id="1.10.1410.10">
    <property type="match status" value="1"/>
</dbReference>
<evidence type="ECO:0000256" key="4">
    <source>
        <dbReference type="ARBA" id="ARBA00023242"/>
    </source>
</evidence>
<dbReference type="OrthoDB" id="10251401at2759"/>
<dbReference type="InterPro" id="IPR035371">
    <property type="entry name" value="Nrap_D6"/>
</dbReference>
<evidence type="ECO:0000256" key="1">
    <source>
        <dbReference type="ARBA" id="ARBA00004604"/>
    </source>
</evidence>
<evidence type="ECO:0000259" key="8">
    <source>
        <dbReference type="Pfam" id="PF17403"/>
    </source>
</evidence>
<dbReference type="GeneID" id="19974894"/>
<feature type="domain" description="Nrap protein" evidence="12">
    <location>
        <begin position="996"/>
        <end position="1133"/>
    </location>
</feature>
<dbReference type="GO" id="GO:0034456">
    <property type="term" value="C:UTP-C complex"/>
    <property type="evidence" value="ECO:0007669"/>
    <property type="project" value="TreeGrafter"/>
</dbReference>
<dbReference type="EMBL" id="KB822723">
    <property type="protein sequence ID" value="ETN37932.1"/>
    <property type="molecule type" value="Genomic_DNA"/>
</dbReference>